<feature type="domain" description="Olfactomedin-like" evidence="12">
    <location>
        <begin position="184"/>
        <end position="436"/>
    </location>
</feature>
<dbReference type="GO" id="GO:0005615">
    <property type="term" value="C:extracellular space"/>
    <property type="evidence" value="ECO:0007669"/>
    <property type="project" value="TreeGrafter"/>
</dbReference>
<keyword evidence="2" id="KW-0964">Secreted</keyword>
<dbReference type="InterPro" id="IPR003112">
    <property type="entry name" value="Olfac-like_dom"/>
</dbReference>
<name>A0A4W4GBR3_ELEEL</name>
<feature type="coiled-coil region" evidence="10">
    <location>
        <begin position="80"/>
        <end position="107"/>
    </location>
</feature>
<sequence>MSHKCSFLILFFLVNIGWQVYSSAQDADGRCVCTVVAPQQNLCSRDAKSRQLRQLWEKIQNMSQSIEVLNLRTQRDFQYIMKMESQIKGLRSKLRQMESNRRVLLTKNFQELKGKIDELQPLMPVLEQYKTDAKLISQFQEEIRQLSMVLMGIQEEMGAYDYEELQQRVISLEGRLRNCMSRLTCGKLMKITGPNTIKTSGTRFGAWMTDPQASTKNNKVWYMDSYTNNKIVREYKSMSDFIAGVESRTYSLPFHWAGTNHVVYNGSLYYNKYQSNIVVRYSFESGRVVTQRALESAGFHNVYPYTWGGFSDIDLMADELGLWAVYATNQNAGNIVISQLEPHTLQVLASWNTEYSKRNAGESFMICGTLYITNSHLTGAKVYYSYSTKTSTYEYTDIPIHNQYFHMSMLDYNARDRALYGWNNGHQVLFNVTLFHVIKSNDDS</sequence>
<dbReference type="PANTHER" id="PTHR23192:SF36">
    <property type="entry name" value="NOELIN-3"/>
    <property type="match status" value="1"/>
</dbReference>
<dbReference type="SMART" id="SM00284">
    <property type="entry name" value="OLF"/>
    <property type="match status" value="1"/>
</dbReference>
<reference evidence="13" key="3">
    <citation type="submission" date="2020-05" db="EMBL/GenBank/DDBJ databases">
        <title>Electrophorus electricus (electric eel) genome, fEleEle1, primary haplotype.</title>
        <authorList>
            <person name="Myers G."/>
            <person name="Meyer A."/>
            <person name="Fedrigo O."/>
            <person name="Formenti G."/>
            <person name="Rhie A."/>
            <person name="Tracey A."/>
            <person name="Sims Y."/>
            <person name="Jarvis E.D."/>
        </authorList>
    </citation>
    <scope>NUCLEOTIDE SEQUENCE [LARGE SCALE GENOMIC DNA]</scope>
</reference>
<dbReference type="InterPro" id="IPR050605">
    <property type="entry name" value="Olfactomedin-like_domain"/>
</dbReference>
<dbReference type="OMA" id="CMQTIRP"/>
<feature type="signal peptide" evidence="11">
    <location>
        <begin position="1"/>
        <end position="24"/>
    </location>
</feature>
<keyword evidence="7" id="KW-0325">Glycoprotein</keyword>
<evidence type="ECO:0000256" key="6">
    <source>
        <dbReference type="ARBA" id="ARBA00023157"/>
    </source>
</evidence>
<evidence type="ECO:0000256" key="8">
    <source>
        <dbReference type="ARBA" id="ARBA00034103"/>
    </source>
</evidence>
<evidence type="ECO:0000313" key="13">
    <source>
        <dbReference type="Ensembl" id="ENSEEEP00000033754.2"/>
    </source>
</evidence>
<reference evidence="14" key="1">
    <citation type="journal article" date="2014" name="Science">
        <title>Nonhuman genetics. Genomic basis for the convergent evolution of electric organs.</title>
        <authorList>
            <person name="Gallant J.R."/>
            <person name="Traeger L.L."/>
            <person name="Volkening J.D."/>
            <person name="Moffett H."/>
            <person name="Chen P.H."/>
            <person name="Novina C.D."/>
            <person name="Phillips G.N.Jr."/>
            <person name="Anand R."/>
            <person name="Wells G.B."/>
            <person name="Pinch M."/>
            <person name="Guth R."/>
            <person name="Unguez G.A."/>
            <person name="Albert J.S."/>
            <person name="Zakon H.H."/>
            <person name="Samanta M.P."/>
            <person name="Sussman M.R."/>
        </authorList>
    </citation>
    <scope>NUCLEOTIDE SEQUENCE [LARGE SCALE GENOMIC DNA]</scope>
</reference>
<dbReference type="GO" id="GO:0007165">
    <property type="term" value="P:signal transduction"/>
    <property type="evidence" value="ECO:0007669"/>
    <property type="project" value="TreeGrafter"/>
</dbReference>
<evidence type="ECO:0000256" key="7">
    <source>
        <dbReference type="ARBA" id="ARBA00023180"/>
    </source>
</evidence>
<accession>A0A4W4GBR3</accession>
<dbReference type="Pfam" id="PF02191">
    <property type="entry name" value="OLF"/>
    <property type="match status" value="1"/>
</dbReference>
<dbReference type="Ensembl" id="ENSEEET00000034151.2">
    <property type="protein sequence ID" value="ENSEEEP00000033754.2"/>
    <property type="gene ID" value="ENSEEEG00000016078.2"/>
</dbReference>
<evidence type="ECO:0000256" key="9">
    <source>
        <dbReference type="PROSITE-ProRule" id="PRU00446"/>
    </source>
</evidence>
<dbReference type="AlphaFoldDB" id="A0A4W4GBR3"/>
<dbReference type="Proteomes" id="UP000314983">
    <property type="component" value="Chromosome 7"/>
</dbReference>
<evidence type="ECO:0000256" key="2">
    <source>
        <dbReference type="ARBA" id="ARBA00022525"/>
    </source>
</evidence>
<comment type="subcellular location">
    <subcellularLocation>
        <location evidence="1">Secreted</location>
    </subcellularLocation>
    <subcellularLocation>
        <location evidence="8">Synapse</location>
    </subcellularLocation>
</comment>
<evidence type="ECO:0000259" key="12">
    <source>
        <dbReference type="PROSITE" id="PS51132"/>
    </source>
</evidence>
<feature type="chain" id="PRO_5044206033" description="Olfactomedin-like domain-containing protein" evidence="11">
    <location>
        <begin position="25"/>
        <end position="444"/>
    </location>
</feature>
<proteinExistence type="predicted"/>
<evidence type="ECO:0000256" key="4">
    <source>
        <dbReference type="ARBA" id="ARBA00023018"/>
    </source>
</evidence>
<evidence type="ECO:0000313" key="14">
    <source>
        <dbReference type="Proteomes" id="UP000314983"/>
    </source>
</evidence>
<reference evidence="14" key="2">
    <citation type="journal article" date="2017" name="Sci. Adv.">
        <title>A tail of two voltages: Proteomic comparison of the three electric organs of the electric eel.</title>
        <authorList>
            <person name="Traeger L.L."/>
            <person name="Sabat G."/>
            <person name="Barrett-Wilt G.A."/>
            <person name="Wells G.B."/>
            <person name="Sussman M.R."/>
        </authorList>
    </citation>
    <scope>NUCLEOTIDE SEQUENCE [LARGE SCALE GENOMIC DNA]</scope>
</reference>
<reference evidence="13" key="4">
    <citation type="submission" date="2025-08" db="UniProtKB">
        <authorList>
            <consortium name="Ensembl"/>
        </authorList>
    </citation>
    <scope>IDENTIFICATION</scope>
</reference>
<organism evidence="13 14">
    <name type="scientific">Electrophorus electricus</name>
    <name type="common">Electric eel</name>
    <name type="synonym">Gymnotus electricus</name>
    <dbReference type="NCBI Taxonomy" id="8005"/>
    <lineage>
        <taxon>Eukaryota</taxon>
        <taxon>Metazoa</taxon>
        <taxon>Chordata</taxon>
        <taxon>Craniata</taxon>
        <taxon>Vertebrata</taxon>
        <taxon>Euteleostomi</taxon>
        <taxon>Actinopterygii</taxon>
        <taxon>Neopterygii</taxon>
        <taxon>Teleostei</taxon>
        <taxon>Ostariophysi</taxon>
        <taxon>Gymnotiformes</taxon>
        <taxon>Gymnotoidei</taxon>
        <taxon>Gymnotidae</taxon>
        <taxon>Electrophorus</taxon>
    </lineage>
</organism>
<evidence type="ECO:0000256" key="3">
    <source>
        <dbReference type="ARBA" id="ARBA00022729"/>
    </source>
</evidence>
<keyword evidence="5 10" id="KW-0175">Coiled coil</keyword>
<dbReference type="GO" id="GO:0045202">
    <property type="term" value="C:synapse"/>
    <property type="evidence" value="ECO:0007669"/>
    <property type="project" value="UniProtKB-SubCell"/>
</dbReference>
<keyword evidence="14" id="KW-1185">Reference proteome</keyword>
<dbReference type="Pfam" id="PF12308">
    <property type="entry name" value="Noelin-1"/>
    <property type="match status" value="1"/>
</dbReference>
<dbReference type="GeneTree" id="ENSGT00940000156998"/>
<evidence type="ECO:0000256" key="10">
    <source>
        <dbReference type="SAM" id="Coils"/>
    </source>
</evidence>
<keyword evidence="6 9" id="KW-1015">Disulfide bond</keyword>
<keyword evidence="4" id="KW-0770">Synapse</keyword>
<reference evidence="13" key="5">
    <citation type="submission" date="2025-09" db="UniProtKB">
        <authorList>
            <consortium name="Ensembl"/>
        </authorList>
    </citation>
    <scope>IDENTIFICATION</scope>
</reference>
<feature type="coiled-coil region" evidence="10">
    <location>
        <begin position="136"/>
        <end position="182"/>
    </location>
</feature>
<evidence type="ECO:0000256" key="1">
    <source>
        <dbReference type="ARBA" id="ARBA00004613"/>
    </source>
</evidence>
<evidence type="ECO:0000256" key="5">
    <source>
        <dbReference type="ARBA" id="ARBA00023054"/>
    </source>
</evidence>
<protein>
    <recommendedName>
        <fullName evidence="12">Olfactomedin-like domain-containing protein</fullName>
    </recommendedName>
</protein>
<dbReference type="PROSITE" id="PS51132">
    <property type="entry name" value="OLF"/>
    <property type="match status" value="1"/>
</dbReference>
<dbReference type="PANTHER" id="PTHR23192">
    <property type="entry name" value="OLFACTOMEDIN-RELATED"/>
    <property type="match status" value="1"/>
</dbReference>
<evidence type="ECO:0000256" key="11">
    <source>
        <dbReference type="SAM" id="SignalP"/>
    </source>
</evidence>
<feature type="disulfide bond" evidence="9">
    <location>
        <begin position="185"/>
        <end position="367"/>
    </location>
</feature>
<dbReference type="InterPro" id="IPR022082">
    <property type="entry name" value="Noelin_dom"/>
</dbReference>
<keyword evidence="3 11" id="KW-0732">Signal</keyword>
<gene>
    <name evidence="13" type="primary">olfm3b</name>
</gene>